<dbReference type="Gene3D" id="2.60.200.20">
    <property type="match status" value="1"/>
</dbReference>
<dbReference type="RefSeq" id="WP_171183751.1">
    <property type="nucleotide sequence ID" value="NZ_WTPX01000012.1"/>
</dbReference>
<dbReference type="InterPro" id="IPR003018">
    <property type="entry name" value="GAF"/>
</dbReference>
<proteinExistence type="predicted"/>
<dbReference type="InterPro" id="IPR000253">
    <property type="entry name" value="FHA_dom"/>
</dbReference>
<dbReference type="Pfam" id="PF01590">
    <property type="entry name" value="GAF"/>
    <property type="match status" value="1"/>
</dbReference>
<dbReference type="Proteomes" id="UP000609651">
    <property type="component" value="Unassembled WGS sequence"/>
</dbReference>
<organism evidence="3 4">
    <name type="scientific">Alienimonas chondri</name>
    <dbReference type="NCBI Taxonomy" id="2681879"/>
    <lineage>
        <taxon>Bacteria</taxon>
        <taxon>Pseudomonadati</taxon>
        <taxon>Planctomycetota</taxon>
        <taxon>Planctomycetia</taxon>
        <taxon>Planctomycetales</taxon>
        <taxon>Planctomycetaceae</taxon>
        <taxon>Alienimonas</taxon>
    </lineage>
</organism>
<dbReference type="SMART" id="SM00065">
    <property type="entry name" value="GAF"/>
    <property type="match status" value="1"/>
</dbReference>
<dbReference type="InterPro" id="IPR029016">
    <property type="entry name" value="GAF-like_dom_sf"/>
</dbReference>
<name>A0ABX1VAV9_9PLAN</name>
<sequence length="560" mass="59917">MPKLVLLQGETPDSRRLTGGEAVVGRHPNVDVQIDSNMVSRRHARLFQRSGEDDWTLEDLGSGNGTFLNGKRIAEPIVLNTGDRLKFGPVLARFEDESKEKPPAPDLESAFAFALTDEGPEGATVTGSASAGSGYGLLDVRPQQKLEAVIGIARDLAAASAADDVAGLLPQILQTLFNIFPGADRGVILLRKGGDLSAGFFPAAQKQRQAGEDSTVKMSRAILRKVVEEKAGYLSADASSDSVFDASESISSLAIRSMMSVPMLSLDGDVTGVIHLDTQNPITQFKEEDLDLLQAVAGQAAMSYESHRLVVAALQKRKQDSEMQIAKRVQQTLLPTDLPRHDGYSFFASYDAAQAVGGDYYDAFTLADGKIALAFGDVAGKGVPGALLMGRMSACVQSVLANVHEAGEAFSQINSHMCRNMAEGRFVTFVLVLLDPETGQIDVVNGGHMSPLFRGADGSFFEFDDETVGVPVGVVDGYPYETVSRTMQPGETALIITDGVDEAMNPAGDLFTKARVKDFLMNGPADAAELGRALLKEVRTHAAGREQNDDITIMTFGRRA</sequence>
<comment type="caution">
    <text evidence="3">The sequence shown here is derived from an EMBL/GenBank/DDBJ whole genome shotgun (WGS) entry which is preliminary data.</text>
</comment>
<dbReference type="CDD" id="cd00060">
    <property type="entry name" value="FHA"/>
    <property type="match status" value="1"/>
</dbReference>
<dbReference type="InterPro" id="IPR001932">
    <property type="entry name" value="PPM-type_phosphatase-like_dom"/>
</dbReference>
<dbReference type="SMART" id="SM00240">
    <property type="entry name" value="FHA"/>
    <property type="match status" value="1"/>
</dbReference>
<evidence type="ECO:0000256" key="1">
    <source>
        <dbReference type="ARBA" id="ARBA00022801"/>
    </source>
</evidence>
<dbReference type="Gene3D" id="3.60.40.10">
    <property type="entry name" value="PPM-type phosphatase domain"/>
    <property type="match status" value="1"/>
</dbReference>
<dbReference type="InterPro" id="IPR052016">
    <property type="entry name" value="Bact_Sigma-Reg"/>
</dbReference>
<feature type="domain" description="FHA" evidence="2">
    <location>
        <begin position="22"/>
        <end position="73"/>
    </location>
</feature>
<dbReference type="SUPFAM" id="SSF55781">
    <property type="entry name" value="GAF domain-like"/>
    <property type="match status" value="1"/>
</dbReference>
<dbReference type="Pfam" id="PF00498">
    <property type="entry name" value="FHA"/>
    <property type="match status" value="1"/>
</dbReference>
<dbReference type="Gene3D" id="3.30.450.40">
    <property type="match status" value="1"/>
</dbReference>
<evidence type="ECO:0000259" key="2">
    <source>
        <dbReference type="PROSITE" id="PS50006"/>
    </source>
</evidence>
<dbReference type="InterPro" id="IPR008984">
    <property type="entry name" value="SMAD_FHA_dom_sf"/>
</dbReference>
<dbReference type="SMART" id="SM00331">
    <property type="entry name" value="PP2C_SIG"/>
    <property type="match status" value="1"/>
</dbReference>
<dbReference type="PANTHER" id="PTHR43156:SF2">
    <property type="entry name" value="STAGE II SPORULATION PROTEIN E"/>
    <property type="match status" value="1"/>
</dbReference>
<accession>A0ABX1VAV9</accession>
<dbReference type="PROSITE" id="PS50006">
    <property type="entry name" value="FHA_DOMAIN"/>
    <property type="match status" value="1"/>
</dbReference>
<evidence type="ECO:0000313" key="4">
    <source>
        <dbReference type="Proteomes" id="UP000609651"/>
    </source>
</evidence>
<protein>
    <recommendedName>
        <fullName evidence="2">FHA domain-containing protein</fullName>
    </recommendedName>
</protein>
<dbReference type="InterPro" id="IPR036457">
    <property type="entry name" value="PPM-type-like_dom_sf"/>
</dbReference>
<dbReference type="PANTHER" id="PTHR43156">
    <property type="entry name" value="STAGE II SPORULATION PROTEIN E-RELATED"/>
    <property type="match status" value="1"/>
</dbReference>
<evidence type="ECO:0000313" key="3">
    <source>
        <dbReference type="EMBL" id="NNJ24620.1"/>
    </source>
</evidence>
<dbReference type="EMBL" id="WTPX01000012">
    <property type="protein sequence ID" value="NNJ24620.1"/>
    <property type="molecule type" value="Genomic_DNA"/>
</dbReference>
<gene>
    <name evidence="3" type="ORF">LzC2_06780</name>
</gene>
<dbReference type="Pfam" id="PF07228">
    <property type="entry name" value="SpoIIE"/>
    <property type="match status" value="1"/>
</dbReference>
<keyword evidence="1" id="KW-0378">Hydrolase</keyword>
<dbReference type="SUPFAM" id="SSF49879">
    <property type="entry name" value="SMAD/FHA domain"/>
    <property type="match status" value="1"/>
</dbReference>
<keyword evidence="4" id="KW-1185">Reference proteome</keyword>
<reference evidence="3 4" key="1">
    <citation type="journal article" date="2020" name="Syst. Appl. Microbiol.">
        <title>Alienimonas chondri sp. nov., a novel planctomycete isolated from the biofilm of the red alga Chondrus crispus.</title>
        <authorList>
            <person name="Vitorino I."/>
            <person name="Albuquerque L."/>
            <person name="Wiegand S."/>
            <person name="Kallscheuer N."/>
            <person name="da Costa M.S."/>
            <person name="Lobo-da-Cunha A."/>
            <person name="Jogler C."/>
            <person name="Lage O.M."/>
        </authorList>
    </citation>
    <scope>NUCLEOTIDE SEQUENCE [LARGE SCALE GENOMIC DNA]</scope>
    <source>
        <strain evidence="3 4">LzC2</strain>
    </source>
</reference>